<evidence type="ECO:0000256" key="1">
    <source>
        <dbReference type="SAM" id="SignalP"/>
    </source>
</evidence>
<proteinExistence type="predicted"/>
<dbReference type="PANTHER" id="PTHR39335:SF1">
    <property type="entry name" value="BLL4220 PROTEIN"/>
    <property type="match status" value="1"/>
</dbReference>
<dbReference type="PANTHER" id="PTHR39335">
    <property type="entry name" value="BLL4220 PROTEIN"/>
    <property type="match status" value="1"/>
</dbReference>
<dbReference type="EMBL" id="BAAAFR010000002">
    <property type="protein sequence ID" value="GAA0316299.1"/>
    <property type="molecule type" value="Genomic_DNA"/>
</dbReference>
<evidence type="ECO:0008006" key="4">
    <source>
        <dbReference type="Google" id="ProtNLM"/>
    </source>
</evidence>
<keyword evidence="3" id="KW-1185">Reference proteome</keyword>
<dbReference type="InterPro" id="IPR005297">
    <property type="entry name" value="Lipoprotein_repeat"/>
</dbReference>
<feature type="signal peptide" evidence="1">
    <location>
        <begin position="1"/>
        <end position="25"/>
    </location>
</feature>
<sequence>MKKILMTSALMGVLALTGCSTLKNAVGTDDSGMHDVYSNTNNMAPVTSKNGILVDAKNHMTLYTYDKDSMNRSECGSVCMVAWPAFMASSNAKASGQFAPFQREDGKYQWAMNGKPLYFYANDTKVGDMHGDEKFDVWHVIHAK</sequence>
<keyword evidence="1" id="KW-0732">Signal</keyword>
<protein>
    <recommendedName>
        <fullName evidence="4">ATP-binding protein</fullName>
    </recommendedName>
</protein>
<feature type="chain" id="PRO_5045944033" description="ATP-binding protein" evidence="1">
    <location>
        <begin position="26"/>
        <end position="144"/>
    </location>
</feature>
<comment type="caution">
    <text evidence="2">The sequence shown here is derived from an EMBL/GenBank/DDBJ whole genome shotgun (WGS) entry which is preliminary data.</text>
</comment>
<dbReference type="Proteomes" id="UP001501787">
    <property type="component" value="Unassembled WGS sequence"/>
</dbReference>
<dbReference type="Pfam" id="PF03640">
    <property type="entry name" value="Lipoprotein_15"/>
    <property type="match status" value="2"/>
</dbReference>
<dbReference type="RefSeq" id="WP_201504743.1">
    <property type="nucleotide sequence ID" value="NZ_BAAAFR010000002.1"/>
</dbReference>
<dbReference type="PROSITE" id="PS51257">
    <property type="entry name" value="PROKAR_LIPOPROTEIN"/>
    <property type="match status" value="1"/>
</dbReference>
<reference evidence="2 3" key="1">
    <citation type="journal article" date="2019" name="Int. J. Syst. Evol. Microbiol.">
        <title>The Global Catalogue of Microorganisms (GCM) 10K type strain sequencing project: providing services to taxonomists for standard genome sequencing and annotation.</title>
        <authorList>
            <consortium name="The Broad Institute Genomics Platform"/>
            <consortium name="The Broad Institute Genome Sequencing Center for Infectious Disease"/>
            <person name="Wu L."/>
            <person name="Ma J."/>
        </authorList>
    </citation>
    <scope>NUCLEOTIDE SEQUENCE [LARGE SCALE GENOMIC DNA]</scope>
    <source>
        <strain evidence="2 3">JCM 16343</strain>
    </source>
</reference>
<accession>A0ABN0VSL2</accession>
<organism evidence="2 3">
    <name type="scientific">Psychrobacter aestuarii</name>
    <dbReference type="NCBI Taxonomy" id="556327"/>
    <lineage>
        <taxon>Bacteria</taxon>
        <taxon>Pseudomonadati</taxon>
        <taxon>Pseudomonadota</taxon>
        <taxon>Gammaproteobacteria</taxon>
        <taxon>Moraxellales</taxon>
        <taxon>Moraxellaceae</taxon>
        <taxon>Psychrobacter</taxon>
    </lineage>
</organism>
<evidence type="ECO:0000313" key="2">
    <source>
        <dbReference type="EMBL" id="GAA0316299.1"/>
    </source>
</evidence>
<gene>
    <name evidence="2" type="ORF">GCM10009129_12060</name>
</gene>
<evidence type="ECO:0000313" key="3">
    <source>
        <dbReference type="Proteomes" id="UP001501787"/>
    </source>
</evidence>
<name>A0ABN0VSL2_9GAMM</name>